<evidence type="ECO:0000256" key="7">
    <source>
        <dbReference type="ARBA" id="ARBA00023237"/>
    </source>
</evidence>
<dbReference type="Proteomes" id="UP000218676">
    <property type="component" value="Chromosome 1"/>
</dbReference>
<dbReference type="PANTHER" id="PTHR35093">
    <property type="entry name" value="OUTER MEMBRANE PROTEIN NMB0088-RELATED"/>
    <property type="match status" value="1"/>
</dbReference>
<dbReference type="PANTHER" id="PTHR35093:SF8">
    <property type="entry name" value="OUTER MEMBRANE PROTEIN NMB0088-RELATED"/>
    <property type="match status" value="1"/>
</dbReference>
<sequence length="147" mass="16413">MNWTDWSSFEKLEANIPSLGGQVPIKQENWKDNYRFAIGTTYQLNSKVTLRSGIAYDTAAVNDANRTQTIPETDRTWYSIGAGYKWSENLTFDAGLTYIHAKKAHLNENEPELDHLIGSIMPGASLSFDGNTSGDVWLAGVQASYKF</sequence>
<name>A0AAD1CEH9_PHODP</name>
<keyword evidence="3" id="KW-1134">Transmembrane beta strand</keyword>
<dbReference type="SUPFAM" id="SSF56935">
    <property type="entry name" value="Porins"/>
    <property type="match status" value="1"/>
</dbReference>
<dbReference type="InterPro" id="IPR005017">
    <property type="entry name" value="OMPP1/FadL/TodX"/>
</dbReference>
<keyword evidence="6" id="KW-0472">Membrane</keyword>
<organism evidence="8 9">
    <name type="scientific">Photobacterium damsela subsp. piscicida</name>
    <name type="common">Pasteurella piscicida</name>
    <dbReference type="NCBI Taxonomy" id="38294"/>
    <lineage>
        <taxon>Bacteria</taxon>
        <taxon>Pseudomonadati</taxon>
        <taxon>Pseudomonadota</taxon>
        <taxon>Gammaproteobacteria</taxon>
        <taxon>Vibrionales</taxon>
        <taxon>Vibrionaceae</taxon>
        <taxon>Photobacterium</taxon>
    </lineage>
</organism>
<dbReference type="EMBL" id="AP018045">
    <property type="protein sequence ID" value="BAX52328.1"/>
    <property type="molecule type" value="Genomic_DNA"/>
</dbReference>
<evidence type="ECO:0000256" key="4">
    <source>
        <dbReference type="ARBA" id="ARBA00022692"/>
    </source>
</evidence>
<dbReference type="Pfam" id="PF03349">
    <property type="entry name" value="Toluene_X"/>
    <property type="match status" value="1"/>
</dbReference>
<evidence type="ECO:0000313" key="8">
    <source>
        <dbReference type="EMBL" id="BAX52328.1"/>
    </source>
</evidence>
<evidence type="ECO:0000256" key="2">
    <source>
        <dbReference type="ARBA" id="ARBA00008163"/>
    </source>
</evidence>
<evidence type="ECO:0000313" key="9">
    <source>
        <dbReference type="Proteomes" id="UP000218676"/>
    </source>
</evidence>
<evidence type="ECO:0000256" key="6">
    <source>
        <dbReference type="ARBA" id="ARBA00023136"/>
    </source>
</evidence>
<comment type="subcellular location">
    <subcellularLocation>
        <location evidence="1">Cell outer membrane</location>
        <topology evidence="1">Multi-pass membrane protein</topology>
    </subcellularLocation>
</comment>
<evidence type="ECO:0000256" key="5">
    <source>
        <dbReference type="ARBA" id="ARBA00022729"/>
    </source>
</evidence>
<keyword evidence="7" id="KW-0998">Cell outer membrane</keyword>
<accession>A0AAD1CEH9</accession>
<keyword evidence="5" id="KW-0732">Signal</keyword>
<dbReference type="GO" id="GO:0009279">
    <property type="term" value="C:cell outer membrane"/>
    <property type="evidence" value="ECO:0007669"/>
    <property type="project" value="UniProtKB-SubCell"/>
</dbReference>
<keyword evidence="4" id="KW-0812">Transmembrane</keyword>
<gene>
    <name evidence="8" type="ORF">PDPUS_1_00954</name>
</gene>
<reference evidence="9" key="1">
    <citation type="submission" date="2017-05" db="EMBL/GenBank/DDBJ databases">
        <title>Whole genome sequence of fish pathogenic bacteria, Photobacterium damselae subsp. piscicida, strain 91-197, isolated from hybrid striped bass (Morone sp.) in USA.</title>
        <authorList>
            <person name="Teru Y."/>
            <person name="Hikima J."/>
            <person name="Kono T."/>
            <person name="Sakai M."/>
            <person name="Takano T."/>
            <person name="Hawke J.P."/>
            <person name="Takeyama H."/>
            <person name="Aoki T."/>
        </authorList>
    </citation>
    <scope>NUCLEOTIDE SEQUENCE [LARGE SCALE GENOMIC DNA]</scope>
    <source>
        <strain evidence="9">91-197</strain>
    </source>
</reference>
<dbReference type="Gene3D" id="2.40.160.60">
    <property type="entry name" value="Outer membrane protein transport protein (OMPP1/FadL/TodX)"/>
    <property type="match status" value="1"/>
</dbReference>
<comment type="similarity">
    <text evidence="2">Belongs to the OmpP1/FadL family.</text>
</comment>
<protein>
    <submittedName>
        <fullName evidence="8">Outer membrane protein P1</fullName>
    </submittedName>
</protein>
<dbReference type="GO" id="GO:0015483">
    <property type="term" value="F:long-chain fatty acid transporting porin activity"/>
    <property type="evidence" value="ECO:0007669"/>
    <property type="project" value="TreeGrafter"/>
</dbReference>
<evidence type="ECO:0000256" key="3">
    <source>
        <dbReference type="ARBA" id="ARBA00022452"/>
    </source>
</evidence>
<proteinExistence type="inferred from homology"/>
<evidence type="ECO:0000256" key="1">
    <source>
        <dbReference type="ARBA" id="ARBA00004571"/>
    </source>
</evidence>
<dbReference type="AlphaFoldDB" id="A0AAD1CEH9"/>